<organism evidence="3 4">
    <name type="scientific">Sphingobium chlorophenolicum</name>
    <dbReference type="NCBI Taxonomy" id="46429"/>
    <lineage>
        <taxon>Bacteria</taxon>
        <taxon>Pseudomonadati</taxon>
        <taxon>Pseudomonadota</taxon>
        <taxon>Alphaproteobacteria</taxon>
        <taxon>Sphingomonadales</taxon>
        <taxon>Sphingomonadaceae</taxon>
        <taxon>Sphingobium</taxon>
    </lineage>
</organism>
<dbReference type="PANTHER" id="PTHR46268">
    <property type="entry name" value="STRESS RESPONSE PROTEIN NHAX"/>
    <property type="match status" value="1"/>
</dbReference>
<sequence length="277" mass="29539">MSSISQIKHVLVVVDGAEHSLTAVDQALAYAGMHEAALTIVVVTENLAFAAAADAMAFAQAITVSEDQRDEHLAAVRERTRNTAIEVEVHSVFEASGLIPGLVKAEGQYADIALIPGVGRWQRDGLRRRISEALLFTGVPTVILPASWNPGPIDHAVLGWNASLESFRAARALLNLAEPDARIDVAIVDDPGVESGEHRGGVQIARLFARHGHSGGVCPISSSGKDTSAVLQNYAVEQKADVLVIGGYGRSRALEFVLGGVTRELIDHQRLPIVFVH</sequence>
<evidence type="ECO:0000313" key="4">
    <source>
        <dbReference type="Proteomes" id="UP000028411"/>
    </source>
</evidence>
<protein>
    <submittedName>
        <fullName evidence="3">UspA domain-containing protein</fullName>
    </submittedName>
</protein>
<dbReference type="PRINTS" id="PR01438">
    <property type="entry name" value="UNVRSLSTRESS"/>
</dbReference>
<feature type="domain" description="UspA" evidence="2">
    <location>
        <begin position="7"/>
        <end position="92"/>
    </location>
</feature>
<dbReference type="Pfam" id="PF00582">
    <property type="entry name" value="Usp"/>
    <property type="match status" value="2"/>
</dbReference>
<dbReference type="InterPro" id="IPR006015">
    <property type="entry name" value="Universal_stress_UspA"/>
</dbReference>
<accession>A0A081RK45</accession>
<dbReference type="AlphaFoldDB" id="A0A081RK45"/>
<dbReference type="OrthoDB" id="9804721at2"/>
<evidence type="ECO:0000313" key="3">
    <source>
        <dbReference type="EMBL" id="KEQ55568.1"/>
    </source>
</evidence>
<dbReference type="CDD" id="cd00293">
    <property type="entry name" value="USP-like"/>
    <property type="match status" value="1"/>
</dbReference>
<dbReference type="RefSeq" id="WP_013846845.1">
    <property type="nucleotide sequence ID" value="NZ_JFHR01000001.1"/>
</dbReference>
<comment type="caution">
    <text evidence="3">The sequence shown here is derived from an EMBL/GenBank/DDBJ whole genome shotgun (WGS) entry which is preliminary data.</text>
</comment>
<dbReference type="PATRIC" id="fig|46429.4.peg.206"/>
<gene>
    <name evidence="3" type="ORF">BV95_00207</name>
</gene>
<evidence type="ECO:0000259" key="2">
    <source>
        <dbReference type="Pfam" id="PF00582"/>
    </source>
</evidence>
<name>A0A081RK45_SPHCR</name>
<dbReference type="eggNOG" id="COG0589">
    <property type="taxonomic scope" value="Bacteria"/>
</dbReference>
<dbReference type="Proteomes" id="UP000028411">
    <property type="component" value="Unassembled WGS sequence"/>
</dbReference>
<feature type="domain" description="UspA" evidence="2">
    <location>
        <begin position="210"/>
        <end position="277"/>
    </location>
</feature>
<dbReference type="PANTHER" id="PTHR46268:SF15">
    <property type="entry name" value="UNIVERSAL STRESS PROTEIN HP_0031"/>
    <property type="match status" value="1"/>
</dbReference>
<dbReference type="Gene3D" id="3.40.50.12370">
    <property type="match status" value="1"/>
</dbReference>
<comment type="similarity">
    <text evidence="1">Belongs to the universal stress protein A family.</text>
</comment>
<dbReference type="SUPFAM" id="SSF52402">
    <property type="entry name" value="Adenine nucleotide alpha hydrolases-like"/>
    <property type="match status" value="2"/>
</dbReference>
<proteinExistence type="inferred from homology"/>
<reference evidence="3 4" key="1">
    <citation type="submission" date="2014-02" db="EMBL/GenBank/DDBJ databases">
        <title>Whole genome sequence of Sphingobium chlorophenolicum NBRC 16172.</title>
        <authorList>
            <person name="Gan H.M."/>
            <person name="Gan H.Y."/>
            <person name="Chew T.H."/>
            <person name="Savka M.A."/>
        </authorList>
    </citation>
    <scope>NUCLEOTIDE SEQUENCE [LARGE SCALE GENOMIC DNA]</scope>
    <source>
        <strain evidence="3 4">NBRC 16172</strain>
    </source>
</reference>
<dbReference type="EMBL" id="JFHR01000001">
    <property type="protein sequence ID" value="KEQ55568.1"/>
    <property type="molecule type" value="Genomic_DNA"/>
</dbReference>
<evidence type="ECO:0000256" key="1">
    <source>
        <dbReference type="ARBA" id="ARBA00008791"/>
    </source>
</evidence>
<dbReference type="InterPro" id="IPR006016">
    <property type="entry name" value="UspA"/>
</dbReference>